<feature type="compositionally biased region" description="Basic and acidic residues" evidence="10">
    <location>
        <begin position="617"/>
        <end position="633"/>
    </location>
</feature>
<evidence type="ECO:0000313" key="13">
    <source>
        <dbReference type="EMBL" id="MCB5199742.1"/>
    </source>
</evidence>
<organism evidence="13 14">
    <name type="scientific">Loktanella gaetbuli</name>
    <dbReference type="NCBI Taxonomy" id="2881335"/>
    <lineage>
        <taxon>Bacteria</taxon>
        <taxon>Pseudomonadati</taxon>
        <taxon>Pseudomonadota</taxon>
        <taxon>Alphaproteobacteria</taxon>
        <taxon>Rhodobacterales</taxon>
        <taxon>Roseobacteraceae</taxon>
        <taxon>Loktanella</taxon>
    </lineage>
</organism>
<gene>
    <name evidence="13" type="ORF">LGQ03_10865</name>
</gene>
<keyword evidence="14" id="KW-1185">Reference proteome</keyword>
<dbReference type="SUPFAM" id="SSF51735">
    <property type="entry name" value="NAD(P)-binding Rossmann-fold domains"/>
    <property type="match status" value="1"/>
</dbReference>
<dbReference type="InterPro" id="IPR003148">
    <property type="entry name" value="RCK_N"/>
</dbReference>
<feature type="transmembrane region" description="Helical" evidence="11">
    <location>
        <begin position="111"/>
        <end position="134"/>
    </location>
</feature>
<feature type="transmembrane region" description="Helical" evidence="11">
    <location>
        <begin position="349"/>
        <end position="370"/>
    </location>
</feature>
<proteinExistence type="predicted"/>
<dbReference type="InterPro" id="IPR038770">
    <property type="entry name" value="Na+/solute_symporter_sf"/>
</dbReference>
<feature type="transmembrane region" description="Helical" evidence="11">
    <location>
        <begin position="85"/>
        <end position="105"/>
    </location>
</feature>
<accession>A0ABS8BVL4</accession>
<dbReference type="Proteomes" id="UP001138961">
    <property type="component" value="Unassembled WGS sequence"/>
</dbReference>
<comment type="subcellular location">
    <subcellularLocation>
        <location evidence="1">Membrane</location>
        <topology evidence="1">Multi-pass membrane protein</topology>
    </subcellularLocation>
</comment>
<dbReference type="Pfam" id="PF02254">
    <property type="entry name" value="TrkA_N"/>
    <property type="match status" value="1"/>
</dbReference>
<keyword evidence="4" id="KW-0633">Potassium transport</keyword>
<name>A0ABS8BVL4_9RHOB</name>
<keyword evidence="8" id="KW-0406">Ion transport</keyword>
<evidence type="ECO:0000256" key="7">
    <source>
        <dbReference type="ARBA" id="ARBA00022989"/>
    </source>
</evidence>
<evidence type="ECO:0000256" key="10">
    <source>
        <dbReference type="SAM" id="MobiDB-lite"/>
    </source>
</evidence>
<feature type="transmembrane region" description="Helical" evidence="11">
    <location>
        <begin position="54"/>
        <end position="73"/>
    </location>
</feature>
<evidence type="ECO:0000256" key="8">
    <source>
        <dbReference type="ARBA" id="ARBA00023065"/>
    </source>
</evidence>
<feature type="region of interest" description="Disordered" evidence="10">
    <location>
        <begin position="613"/>
        <end position="639"/>
    </location>
</feature>
<dbReference type="Gene3D" id="3.40.50.720">
    <property type="entry name" value="NAD(P)-binding Rossmann-like Domain"/>
    <property type="match status" value="1"/>
</dbReference>
<dbReference type="InterPro" id="IPR006153">
    <property type="entry name" value="Cation/H_exchanger_TM"/>
</dbReference>
<keyword evidence="7 11" id="KW-1133">Transmembrane helix</keyword>
<feature type="transmembrane region" description="Helical" evidence="11">
    <location>
        <begin position="293"/>
        <end position="313"/>
    </location>
</feature>
<protein>
    <submittedName>
        <fullName evidence="13">Cation:proton antiporter</fullName>
    </submittedName>
</protein>
<dbReference type="Pfam" id="PF00999">
    <property type="entry name" value="Na_H_Exchanger"/>
    <property type="match status" value="1"/>
</dbReference>
<dbReference type="PROSITE" id="PS51201">
    <property type="entry name" value="RCK_N"/>
    <property type="match status" value="1"/>
</dbReference>
<reference evidence="13" key="1">
    <citation type="submission" date="2021-10" db="EMBL/GenBank/DDBJ databases">
        <title>Loktanella gaetbuli sp. nov., isolated from a tidal flat.</title>
        <authorList>
            <person name="Park S."/>
            <person name="Yoon J.-H."/>
        </authorList>
    </citation>
    <scope>NUCLEOTIDE SEQUENCE</scope>
    <source>
        <strain evidence="13">TSTF-M6</strain>
    </source>
</reference>
<evidence type="ECO:0000256" key="4">
    <source>
        <dbReference type="ARBA" id="ARBA00022538"/>
    </source>
</evidence>
<keyword evidence="2" id="KW-0813">Transport</keyword>
<feature type="transmembrane region" description="Helical" evidence="11">
    <location>
        <begin position="205"/>
        <end position="226"/>
    </location>
</feature>
<evidence type="ECO:0000256" key="5">
    <source>
        <dbReference type="ARBA" id="ARBA00022692"/>
    </source>
</evidence>
<comment type="caution">
    <text evidence="13">The sequence shown here is derived from an EMBL/GenBank/DDBJ whole genome shotgun (WGS) entry which is preliminary data.</text>
</comment>
<evidence type="ECO:0000256" key="9">
    <source>
        <dbReference type="ARBA" id="ARBA00023136"/>
    </source>
</evidence>
<feature type="transmembrane region" description="Helical" evidence="11">
    <location>
        <begin position="146"/>
        <end position="169"/>
    </location>
</feature>
<evidence type="ECO:0000256" key="3">
    <source>
        <dbReference type="ARBA" id="ARBA00022449"/>
    </source>
</evidence>
<evidence type="ECO:0000256" key="1">
    <source>
        <dbReference type="ARBA" id="ARBA00004141"/>
    </source>
</evidence>
<feature type="domain" description="RCK N-terminal" evidence="12">
    <location>
        <begin position="422"/>
        <end position="539"/>
    </location>
</feature>
<feature type="transmembrane region" description="Helical" evidence="11">
    <location>
        <begin position="319"/>
        <end position="337"/>
    </location>
</feature>
<feature type="transmembrane region" description="Helical" evidence="11">
    <location>
        <begin position="238"/>
        <end position="256"/>
    </location>
</feature>
<feature type="transmembrane region" description="Helical" evidence="11">
    <location>
        <begin position="6"/>
        <end position="23"/>
    </location>
</feature>
<evidence type="ECO:0000256" key="11">
    <source>
        <dbReference type="SAM" id="Phobius"/>
    </source>
</evidence>
<evidence type="ECO:0000259" key="12">
    <source>
        <dbReference type="PROSITE" id="PS51201"/>
    </source>
</evidence>
<dbReference type="Gene3D" id="1.20.1530.20">
    <property type="match status" value="1"/>
</dbReference>
<dbReference type="InterPro" id="IPR036291">
    <property type="entry name" value="NAD(P)-bd_dom_sf"/>
</dbReference>
<keyword evidence="5 11" id="KW-0812">Transmembrane</keyword>
<evidence type="ECO:0000256" key="2">
    <source>
        <dbReference type="ARBA" id="ARBA00022448"/>
    </source>
</evidence>
<evidence type="ECO:0000256" key="6">
    <source>
        <dbReference type="ARBA" id="ARBA00022958"/>
    </source>
</evidence>
<dbReference type="EMBL" id="JAJATZ010000004">
    <property type="protein sequence ID" value="MCB5199742.1"/>
    <property type="molecule type" value="Genomic_DNA"/>
</dbReference>
<keyword evidence="3" id="KW-0050">Antiport</keyword>
<keyword evidence="9 11" id="KW-0472">Membrane</keyword>
<dbReference type="PANTHER" id="PTHR46157:SF4">
    <property type="entry name" value="K(+) EFFLUX ANTIPORTER 3, CHLOROPLASTIC"/>
    <property type="match status" value="1"/>
</dbReference>
<feature type="transmembrane region" description="Helical" evidence="11">
    <location>
        <begin position="30"/>
        <end position="48"/>
    </location>
</feature>
<sequence>MDTFLLQATIYLGAAVLAVPFAARLGLGSVLGYLAAGIIIGPLTGLVGTEAQDIQHFAEFGVVMMLFLIGLELEPRALWDMRDRLIGLGGLQVGVTTLLIAGAAIALDYDVVTGIAIGMIFALSSTAIVLQTLSEKGLMQTGGGRSIFSVLLTQDIAVIPMLALLPLLASPAARVAIAPDGSMQRAGTTDEAHHGLSLVEGLPGWGVTLVTIGAVAAVILTGIYLTRPVFRYIHQAKLREMYTALALLMVVAIAVLMETVGLSPALGTFLAGVVLANSEFRHELESDLAPFKGLLLGLFFITVGAGINFELLFAQPTRVATYVLGIIVIKGAVLYALSLLFKMKGKDRWLFTLGLAQAGEFGFVLISFSRSQGVLTGPVSELLLLVTALSMLVTPLMFIGYHYLTHRMEEEEDHEHDEVDETGTVIIAGIGRFGQMANRLIQSAGFSTVVIDNDLAAVQTMRKFGYRGFFGDPTRPDLLAAAGIDEARVMMVCLDNRATACQLVAYVRKVRPDIHIIARAYDRVHSYELYAAGADDIVREMFDSSLRAGRYALENLGLTEFEAAEAETMFYHSDRGMVRELAELWKPGVAIADNADYVARARKLDSDLETALASRVQNRDSSDEALPPRRPGDTSRGNR</sequence>
<dbReference type="PANTHER" id="PTHR46157">
    <property type="entry name" value="K(+) EFFLUX ANTIPORTER 3, CHLOROPLASTIC"/>
    <property type="match status" value="1"/>
</dbReference>
<evidence type="ECO:0000313" key="14">
    <source>
        <dbReference type="Proteomes" id="UP001138961"/>
    </source>
</evidence>
<keyword evidence="6" id="KW-0630">Potassium</keyword>
<dbReference type="RefSeq" id="WP_090158936.1">
    <property type="nucleotide sequence ID" value="NZ_JAJATZ010000004.1"/>
</dbReference>
<feature type="transmembrane region" description="Helical" evidence="11">
    <location>
        <begin position="382"/>
        <end position="404"/>
    </location>
</feature>